<keyword evidence="2" id="KW-1185">Reference proteome</keyword>
<accession>A0ACC2SGC9</accession>
<evidence type="ECO:0000313" key="1">
    <source>
        <dbReference type="EMBL" id="KAJ9061449.1"/>
    </source>
</evidence>
<comment type="caution">
    <text evidence="1">The sequence shown here is derived from an EMBL/GenBank/DDBJ whole genome shotgun (WGS) entry which is preliminary data.</text>
</comment>
<gene>
    <name evidence="1" type="ORF">DSO57_1020663</name>
</gene>
<dbReference type="Proteomes" id="UP001165960">
    <property type="component" value="Unassembled WGS sequence"/>
</dbReference>
<dbReference type="EMBL" id="QTSX02005068">
    <property type="protein sequence ID" value="KAJ9061449.1"/>
    <property type="molecule type" value="Genomic_DNA"/>
</dbReference>
<protein>
    <submittedName>
        <fullName evidence="1">Uncharacterized protein</fullName>
    </submittedName>
</protein>
<organism evidence="1 2">
    <name type="scientific">Entomophthora muscae</name>
    <dbReference type="NCBI Taxonomy" id="34485"/>
    <lineage>
        <taxon>Eukaryota</taxon>
        <taxon>Fungi</taxon>
        <taxon>Fungi incertae sedis</taxon>
        <taxon>Zoopagomycota</taxon>
        <taxon>Entomophthoromycotina</taxon>
        <taxon>Entomophthoromycetes</taxon>
        <taxon>Entomophthorales</taxon>
        <taxon>Entomophthoraceae</taxon>
        <taxon>Entomophthora</taxon>
    </lineage>
</organism>
<proteinExistence type="predicted"/>
<evidence type="ECO:0000313" key="2">
    <source>
        <dbReference type="Proteomes" id="UP001165960"/>
    </source>
</evidence>
<reference evidence="1" key="1">
    <citation type="submission" date="2022-04" db="EMBL/GenBank/DDBJ databases">
        <title>Genome of the entomopathogenic fungus Entomophthora muscae.</title>
        <authorList>
            <person name="Elya C."/>
            <person name="Lovett B.R."/>
            <person name="Lee E."/>
            <person name="Macias A.M."/>
            <person name="Hajek A.E."/>
            <person name="De Bivort B.L."/>
            <person name="Kasson M.T."/>
            <person name="De Fine Licht H.H."/>
            <person name="Stajich J.E."/>
        </authorList>
    </citation>
    <scope>NUCLEOTIDE SEQUENCE</scope>
    <source>
        <strain evidence="1">Berkeley</strain>
    </source>
</reference>
<name>A0ACC2SGC9_9FUNG</name>
<sequence>MVLSFILSKQQENSHWVSWVMEMSKYLIDIKHIPGKKNVVANELLHQGEQETYLVEQLVESYKTKLFAIYYLLKTGEMDAKVAVLRDSCHYVIIEEVLYCSMRRRLVKVSKIEECYLILCKVNDGARHYGILSTAEHLRKKYW</sequence>